<feature type="region of interest" description="Disordered" evidence="10">
    <location>
        <begin position="297"/>
        <end position="327"/>
    </location>
</feature>
<comment type="caution">
    <text evidence="11">The sequence shown here is derived from an EMBL/GenBank/DDBJ whole genome shotgun (WGS) entry which is preliminary data.</text>
</comment>
<dbReference type="GO" id="GO:0015420">
    <property type="term" value="F:ABC-type vitamin B12 transporter activity"/>
    <property type="evidence" value="ECO:0007669"/>
    <property type="project" value="UniProtKB-UniRule"/>
</dbReference>
<protein>
    <recommendedName>
        <fullName evidence="9">Cobalamin biosynthesis protein CobD</fullName>
    </recommendedName>
</protein>
<keyword evidence="12" id="KW-1185">Reference proteome</keyword>
<dbReference type="GO" id="GO:0005886">
    <property type="term" value="C:plasma membrane"/>
    <property type="evidence" value="ECO:0007669"/>
    <property type="project" value="UniProtKB-SubCell"/>
</dbReference>
<organism evidence="11 12">
    <name type="scientific">Deinococcus xianganensis</name>
    <dbReference type="NCBI Taxonomy" id="1507289"/>
    <lineage>
        <taxon>Bacteria</taxon>
        <taxon>Thermotogati</taxon>
        <taxon>Deinococcota</taxon>
        <taxon>Deinococci</taxon>
        <taxon>Deinococcales</taxon>
        <taxon>Deinococcaceae</taxon>
        <taxon>Deinococcus</taxon>
    </lineage>
</organism>
<dbReference type="GO" id="GO:0009236">
    <property type="term" value="P:cobalamin biosynthetic process"/>
    <property type="evidence" value="ECO:0007669"/>
    <property type="project" value="UniProtKB-UniRule"/>
</dbReference>
<dbReference type="Pfam" id="PF03186">
    <property type="entry name" value="CobD_Cbib"/>
    <property type="match status" value="1"/>
</dbReference>
<dbReference type="RefSeq" id="WP_160981248.1">
    <property type="nucleotide sequence ID" value="NZ_WVHK01000077.1"/>
</dbReference>
<evidence type="ECO:0000256" key="4">
    <source>
        <dbReference type="ARBA" id="ARBA00022475"/>
    </source>
</evidence>
<evidence type="ECO:0000256" key="1">
    <source>
        <dbReference type="ARBA" id="ARBA00004651"/>
    </source>
</evidence>
<comment type="function">
    <text evidence="9">Converts cobyric acid to cobinamide by the addition of aminopropanol on the F carboxylic group.</text>
</comment>
<evidence type="ECO:0000256" key="2">
    <source>
        <dbReference type="ARBA" id="ARBA00004953"/>
    </source>
</evidence>
<reference evidence="11 12" key="1">
    <citation type="submission" date="2019-11" db="EMBL/GenBank/DDBJ databases">
        <title>Genome sequence of Deinococcus xianganensis Y35, AI-2 producing algicidal bacterium, isolated from lake water.</title>
        <authorList>
            <person name="Li Y."/>
        </authorList>
    </citation>
    <scope>NUCLEOTIDE SEQUENCE [LARGE SCALE GENOMIC DNA]</scope>
    <source>
        <strain evidence="11 12">Y35</strain>
    </source>
</reference>
<evidence type="ECO:0000256" key="9">
    <source>
        <dbReference type="HAMAP-Rule" id="MF_00024"/>
    </source>
</evidence>
<evidence type="ECO:0000256" key="3">
    <source>
        <dbReference type="ARBA" id="ARBA00006263"/>
    </source>
</evidence>
<comment type="pathway">
    <text evidence="2 9">Cofactor biosynthesis; adenosylcobalamin biosynthesis.</text>
</comment>
<dbReference type="PANTHER" id="PTHR34308">
    <property type="entry name" value="COBALAMIN BIOSYNTHESIS PROTEIN CBIB"/>
    <property type="match status" value="1"/>
</dbReference>
<keyword evidence="7 9" id="KW-1133">Transmembrane helix</keyword>
<keyword evidence="8 9" id="KW-0472">Membrane</keyword>
<name>A0A6I4YMY4_9DEIO</name>
<comment type="subcellular location">
    <subcellularLocation>
        <location evidence="1 9">Cell membrane</location>
        <topology evidence="1 9">Multi-pass membrane protein</topology>
    </subcellularLocation>
</comment>
<proteinExistence type="inferred from homology"/>
<evidence type="ECO:0000256" key="8">
    <source>
        <dbReference type="ARBA" id="ARBA00023136"/>
    </source>
</evidence>
<dbReference type="PANTHER" id="PTHR34308:SF1">
    <property type="entry name" value="COBALAMIN BIOSYNTHESIS PROTEIN CBIB"/>
    <property type="match status" value="1"/>
</dbReference>
<dbReference type="Proteomes" id="UP000430519">
    <property type="component" value="Unassembled WGS sequence"/>
</dbReference>
<accession>A0A6I4YMY4</accession>
<keyword evidence="4 9" id="KW-1003">Cell membrane</keyword>
<dbReference type="EMBL" id="WVHK01000077">
    <property type="protein sequence ID" value="MXV21164.1"/>
    <property type="molecule type" value="Genomic_DNA"/>
</dbReference>
<dbReference type="HAMAP" id="MF_00024">
    <property type="entry name" value="CobD_CbiB"/>
    <property type="match status" value="1"/>
</dbReference>
<keyword evidence="6 9" id="KW-0812">Transmembrane</keyword>
<evidence type="ECO:0000256" key="7">
    <source>
        <dbReference type="ARBA" id="ARBA00022989"/>
    </source>
</evidence>
<keyword evidence="5 9" id="KW-0169">Cobalamin biosynthesis</keyword>
<dbReference type="GO" id="GO:0048472">
    <property type="term" value="F:threonine-phosphate decarboxylase activity"/>
    <property type="evidence" value="ECO:0007669"/>
    <property type="project" value="InterPro"/>
</dbReference>
<evidence type="ECO:0000256" key="10">
    <source>
        <dbReference type="SAM" id="MobiDB-lite"/>
    </source>
</evidence>
<evidence type="ECO:0000313" key="11">
    <source>
        <dbReference type="EMBL" id="MXV21164.1"/>
    </source>
</evidence>
<feature type="compositionally biased region" description="Low complexity" evidence="10">
    <location>
        <begin position="318"/>
        <end position="327"/>
    </location>
</feature>
<gene>
    <name evidence="9" type="primary">cobD</name>
    <name evidence="11" type="ORF">GLX28_16160</name>
</gene>
<evidence type="ECO:0000256" key="5">
    <source>
        <dbReference type="ARBA" id="ARBA00022573"/>
    </source>
</evidence>
<dbReference type="UniPathway" id="UPA00148"/>
<sequence>MRGVPRRALLLALALDTLGEPPAPAHPVVWMGRFLRRARAAWRGQTPRAQLIEGGLGWAAGVTLSAALGAACGRLPWWVQGVALKPLLARMALLRAGTEVAAALEAGNLPEARRLLSWHLVSRGTADLTASEVAGAAIASLAENLSDSVVAPLLHARVGGLGWAAAYRFTNTADASWGYRTPALEWPGRVAARADDLLNLAPARLSAACLLLAAGGRGWRVWRADARRTPSPNGGHPMSAAAGALGVRLEKRGVYTLNAAGRDPDAGDLRAALTLVNRAALLAALVCLLPRPRRLTGARPARRADPGEPRGAAGGAGLPAAPAPAADGGAGVIRIPSVSLTDRNSTDLPTPRPEPASLLLASARVERFAKTVLTSTPELALLSIYQPESV</sequence>
<dbReference type="AlphaFoldDB" id="A0A6I4YMY4"/>
<evidence type="ECO:0000256" key="6">
    <source>
        <dbReference type="ARBA" id="ARBA00022692"/>
    </source>
</evidence>
<evidence type="ECO:0000313" key="12">
    <source>
        <dbReference type="Proteomes" id="UP000430519"/>
    </source>
</evidence>
<dbReference type="InterPro" id="IPR004485">
    <property type="entry name" value="Cobalamin_biosynth_CobD/CbiB"/>
</dbReference>
<comment type="similarity">
    <text evidence="3 9">Belongs to the CobD/CbiB family.</text>
</comment>